<accession>A0ABN7RUB9</accession>
<proteinExistence type="predicted"/>
<feature type="domain" description="SET" evidence="1">
    <location>
        <begin position="16"/>
        <end position="245"/>
    </location>
</feature>
<dbReference type="SUPFAM" id="SSF82199">
    <property type="entry name" value="SET domain"/>
    <property type="match status" value="1"/>
</dbReference>
<protein>
    <submittedName>
        <fullName evidence="2">Oidioi.mRNA.OKI2018_I69.PAR.g9667.t1.cds</fullName>
    </submittedName>
</protein>
<sequence length="378" mass="44874">MEDFVEWGREFGVDFTKFSIQKIENQGFGVVAKKSISYGEPLIEIPEEIIITLDKVLKDRRIQDVLRYGKQFEKVDSMDMFLLFLTIYRFEEDSFFWKKYFRILPEEYGLPIFWEEKYKSCLPKSFQKMLSKERAIYEKRLSFAKEMCPEIKDDDFKWAWSAFLTRNVKVSHAEYLKRADDSAWKRPSWLQEGDYDDSALVPFFDLINHTESASVQYIYQRRDEKFKLTVKQEICEGDQIFINYGTYGSFDKLMDYGYVEGGMPNFNESFFVEKEEILEVSKKLKISLPNASEIEDIKENSFEIFRASVSPQMEEFLEILTNENEEAAAQIKIELFSDIIQNIRKNLLNLGTDFGDEIVFCRRLYKKVYTMISDILYD</sequence>
<evidence type="ECO:0000313" key="3">
    <source>
        <dbReference type="Proteomes" id="UP001158576"/>
    </source>
</evidence>
<reference evidence="2 3" key="1">
    <citation type="submission" date="2021-04" db="EMBL/GenBank/DDBJ databases">
        <authorList>
            <person name="Bliznina A."/>
        </authorList>
    </citation>
    <scope>NUCLEOTIDE SEQUENCE [LARGE SCALE GENOMIC DNA]</scope>
</reference>
<dbReference type="InterPro" id="IPR001214">
    <property type="entry name" value="SET_dom"/>
</dbReference>
<organism evidence="2 3">
    <name type="scientific">Oikopleura dioica</name>
    <name type="common">Tunicate</name>
    <dbReference type="NCBI Taxonomy" id="34765"/>
    <lineage>
        <taxon>Eukaryota</taxon>
        <taxon>Metazoa</taxon>
        <taxon>Chordata</taxon>
        <taxon>Tunicata</taxon>
        <taxon>Appendicularia</taxon>
        <taxon>Copelata</taxon>
        <taxon>Oikopleuridae</taxon>
        <taxon>Oikopleura</taxon>
    </lineage>
</organism>
<dbReference type="CDD" id="cd10527">
    <property type="entry name" value="SET_LSMT"/>
    <property type="match status" value="1"/>
</dbReference>
<gene>
    <name evidence="2" type="ORF">OKIOD_LOCUS1225</name>
</gene>
<dbReference type="InterPro" id="IPR046341">
    <property type="entry name" value="SET_dom_sf"/>
</dbReference>
<dbReference type="Proteomes" id="UP001158576">
    <property type="component" value="Chromosome PAR"/>
</dbReference>
<dbReference type="EMBL" id="OU015568">
    <property type="protein sequence ID" value="CAG5080630.1"/>
    <property type="molecule type" value="Genomic_DNA"/>
</dbReference>
<evidence type="ECO:0000259" key="1">
    <source>
        <dbReference type="PROSITE" id="PS50280"/>
    </source>
</evidence>
<dbReference type="InterPro" id="IPR050600">
    <property type="entry name" value="SETD3_SETD6_MTase"/>
</dbReference>
<dbReference type="Pfam" id="PF00856">
    <property type="entry name" value="SET"/>
    <property type="match status" value="1"/>
</dbReference>
<dbReference type="Gene3D" id="3.90.1410.10">
    <property type="entry name" value="set domain protein methyltransferase, domain 1"/>
    <property type="match status" value="1"/>
</dbReference>
<dbReference type="PANTHER" id="PTHR13271">
    <property type="entry name" value="UNCHARACTERIZED PUTATIVE METHYLTRANSFERASE"/>
    <property type="match status" value="1"/>
</dbReference>
<keyword evidence="3" id="KW-1185">Reference proteome</keyword>
<name>A0ABN7RUB9_OIKDI</name>
<dbReference type="PROSITE" id="PS50280">
    <property type="entry name" value="SET"/>
    <property type="match status" value="1"/>
</dbReference>
<evidence type="ECO:0000313" key="2">
    <source>
        <dbReference type="EMBL" id="CAG5080630.1"/>
    </source>
</evidence>